<protein>
    <submittedName>
        <fullName evidence="1">Zn finger protein</fullName>
    </submittedName>
</protein>
<reference evidence="1" key="1">
    <citation type="submission" date="2020-11" db="EMBL/GenBank/DDBJ databases">
        <title>Carbohydrate-dependent, anaerobic sulfur respiration: A novel catabolism in halophilic archaea.</title>
        <authorList>
            <person name="Sorokin D.Y."/>
            <person name="Messina E."/>
            <person name="Smedile F."/>
            <person name="La Cono V."/>
            <person name="Hallsworth J.E."/>
            <person name="Yakimov M.M."/>
        </authorList>
    </citation>
    <scope>NUCLEOTIDE SEQUENCE</scope>
    <source>
        <strain evidence="1">AArc-S</strain>
    </source>
</reference>
<name>A0A897MUP8_9EURY</name>
<accession>A0A897MUP8</accession>
<organism evidence="1 2">
    <name type="scientific">Natranaeroarchaeum sulfidigenes</name>
    <dbReference type="NCBI Taxonomy" id="2784880"/>
    <lineage>
        <taxon>Archaea</taxon>
        <taxon>Methanobacteriati</taxon>
        <taxon>Methanobacteriota</taxon>
        <taxon>Stenosarchaea group</taxon>
        <taxon>Halobacteria</taxon>
        <taxon>Halobacteriales</taxon>
        <taxon>Natronoarchaeaceae</taxon>
        <taxon>Natranaeroarchaeum</taxon>
    </lineage>
</organism>
<dbReference type="Pfam" id="PF23137">
    <property type="entry name" value="HVO_0758"/>
    <property type="match status" value="1"/>
</dbReference>
<dbReference type="Proteomes" id="UP000663586">
    <property type="component" value="Chromosome"/>
</dbReference>
<gene>
    <name evidence="1" type="ORF">AArcS_2552</name>
</gene>
<dbReference type="InterPro" id="IPR049697">
    <property type="entry name" value="HVO_0758-like"/>
</dbReference>
<dbReference type="AlphaFoldDB" id="A0A897MUP8"/>
<evidence type="ECO:0000313" key="2">
    <source>
        <dbReference type="Proteomes" id="UP000663586"/>
    </source>
</evidence>
<dbReference type="EMBL" id="CP064786">
    <property type="protein sequence ID" value="QSG03748.1"/>
    <property type="molecule type" value="Genomic_DNA"/>
</dbReference>
<dbReference type="GeneID" id="70685934"/>
<evidence type="ECO:0000313" key="1">
    <source>
        <dbReference type="EMBL" id="QSG03748.1"/>
    </source>
</evidence>
<dbReference type="KEGG" id="hara:AArcS_2552"/>
<dbReference type="RefSeq" id="WP_238477793.1">
    <property type="nucleotide sequence ID" value="NZ_CP064786.1"/>
</dbReference>
<sequence>MKSVRKALRDGTLEKDTYERIVCGDCEENLKTENDPDQIGSVRVCPDCGGRWKELR</sequence>
<keyword evidence="2" id="KW-1185">Reference proteome</keyword>
<dbReference type="NCBIfam" id="NF041912">
    <property type="entry name" value="HVO_0758"/>
    <property type="match status" value="1"/>
</dbReference>
<proteinExistence type="predicted"/>